<dbReference type="InParanoid" id="A0A0C3A3D9"/>
<reference evidence="2" key="2">
    <citation type="submission" date="2015-01" db="EMBL/GenBank/DDBJ databases">
        <title>Evolutionary Origins and Diversification of the Mycorrhizal Mutualists.</title>
        <authorList>
            <consortium name="DOE Joint Genome Institute"/>
            <consortium name="Mycorrhizal Genomics Consortium"/>
            <person name="Kohler A."/>
            <person name="Kuo A."/>
            <person name="Nagy L.G."/>
            <person name="Floudas D."/>
            <person name="Copeland A."/>
            <person name="Barry K.W."/>
            <person name="Cichocki N."/>
            <person name="Veneault-Fourrey C."/>
            <person name="LaButti K."/>
            <person name="Lindquist E.A."/>
            <person name="Lipzen A."/>
            <person name="Lundell T."/>
            <person name="Morin E."/>
            <person name="Murat C."/>
            <person name="Riley R."/>
            <person name="Ohm R."/>
            <person name="Sun H."/>
            <person name="Tunlid A."/>
            <person name="Henrissat B."/>
            <person name="Grigoriev I.V."/>
            <person name="Hibbett D.S."/>
            <person name="Martin F."/>
        </authorList>
    </citation>
    <scope>NUCLEOTIDE SEQUENCE [LARGE SCALE GENOMIC DNA]</scope>
    <source>
        <strain evidence="2">Foug A</strain>
    </source>
</reference>
<dbReference type="HOGENOM" id="CLU_2639564_0_0_1"/>
<dbReference type="EMBL" id="KN822076">
    <property type="protein sequence ID" value="KIM59187.1"/>
    <property type="molecule type" value="Genomic_DNA"/>
</dbReference>
<protein>
    <submittedName>
        <fullName evidence="1">Uncharacterized protein</fullName>
    </submittedName>
</protein>
<dbReference type="Proteomes" id="UP000053989">
    <property type="component" value="Unassembled WGS sequence"/>
</dbReference>
<dbReference type="AlphaFoldDB" id="A0A0C3A3D9"/>
<organism evidence="1 2">
    <name type="scientific">Scleroderma citrinum Foug A</name>
    <dbReference type="NCBI Taxonomy" id="1036808"/>
    <lineage>
        <taxon>Eukaryota</taxon>
        <taxon>Fungi</taxon>
        <taxon>Dikarya</taxon>
        <taxon>Basidiomycota</taxon>
        <taxon>Agaricomycotina</taxon>
        <taxon>Agaricomycetes</taxon>
        <taxon>Agaricomycetidae</taxon>
        <taxon>Boletales</taxon>
        <taxon>Sclerodermatineae</taxon>
        <taxon>Sclerodermataceae</taxon>
        <taxon>Scleroderma</taxon>
    </lineage>
</organism>
<gene>
    <name evidence="1" type="ORF">SCLCIDRAFT_1217976</name>
</gene>
<proteinExistence type="predicted"/>
<reference evidence="1 2" key="1">
    <citation type="submission" date="2014-04" db="EMBL/GenBank/DDBJ databases">
        <authorList>
            <consortium name="DOE Joint Genome Institute"/>
            <person name="Kuo A."/>
            <person name="Kohler A."/>
            <person name="Nagy L.G."/>
            <person name="Floudas D."/>
            <person name="Copeland A."/>
            <person name="Barry K.W."/>
            <person name="Cichocki N."/>
            <person name="Veneault-Fourrey C."/>
            <person name="LaButti K."/>
            <person name="Lindquist E.A."/>
            <person name="Lipzen A."/>
            <person name="Lundell T."/>
            <person name="Morin E."/>
            <person name="Murat C."/>
            <person name="Sun H."/>
            <person name="Tunlid A."/>
            <person name="Henrissat B."/>
            <person name="Grigoriev I.V."/>
            <person name="Hibbett D.S."/>
            <person name="Martin F."/>
            <person name="Nordberg H.P."/>
            <person name="Cantor M.N."/>
            <person name="Hua S.X."/>
        </authorList>
    </citation>
    <scope>NUCLEOTIDE SEQUENCE [LARGE SCALE GENOMIC DNA]</scope>
    <source>
        <strain evidence="1 2">Foug A</strain>
    </source>
</reference>
<name>A0A0C3A3D9_9AGAM</name>
<keyword evidence="2" id="KW-1185">Reference proteome</keyword>
<accession>A0A0C3A3D9</accession>
<evidence type="ECO:0000313" key="2">
    <source>
        <dbReference type="Proteomes" id="UP000053989"/>
    </source>
</evidence>
<evidence type="ECO:0000313" key="1">
    <source>
        <dbReference type="EMBL" id="KIM59187.1"/>
    </source>
</evidence>
<sequence length="77" mass="8833">MSGVEPKSERAGKCMERERSTESVYGPTYVAGSWNVKGVWVRTRHMAPHWLHSYIHGIPDPHRGAGWCSCDRCDREF</sequence>